<evidence type="ECO:0008006" key="4">
    <source>
        <dbReference type="Google" id="ProtNLM"/>
    </source>
</evidence>
<dbReference type="OrthoDB" id="5095936at2"/>
<feature type="region of interest" description="Disordered" evidence="1">
    <location>
        <begin position="166"/>
        <end position="201"/>
    </location>
</feature>
<reference evidence="2 3" key="1">
    <citation type="submission" date="2017-10" db="EMBL/GenBank/DDBJ databases">
        <title>Sequencing the genomes of 1000 actinobacteria strains.</title>
        <authorList>
            <person name="Klenk H.-P."/>
        </authorList>
    </citation>
    <scope>NUCLEOTIDE SEQUENCE [LARGE SCALE GENOMIC DNA]</scope>
    <source>
        <strain evidence="2 3">DSM 21863</strain>
    </source>
</reference>
<gene>
    <name evidence="2" type="ORF">ATJ88_0328</name>
</gene>
<evidence type="ECO:0000313" key="3">
    <source>
        <dbReference type="Proteomes" id="UP000224130"/>
    </source>
</evidence>
<keyword evidence="3" id="KW-1185">Reference proteome</keyword>
<dbReference type="EMBL" id="PDJJ01000001">
    <property type="protein sequence ID" value="PFG41686.1"/>
    <property type="molecule type" value="Genomic_DNA"/>
</dbReference>
<organism evidence="2 3">
    <name type="scientific">Isoptericola jiangsuensis</name>
    <dbReference type="NCBI Taxonomy" id="548579"/>
    <lineage>
        <taxon>Bacteria</taxon>
        <taxon>Bacillati</taxon>
        <taxon>Actinomycetota</taxon>
        <taxon>Actinomycetes</taxon>
        <taxon>Micrococcales</taxon>
        <taxon>Promicromonosporaceae</taxon>
        <taxon>Isoptericola</taxon>
    </lineage>
</organism>
<comment type="caution">
    <text evidence="2">The sequence shown here is derived from an EMBL/GenBank/DDBJ whole genome shotgun (WGS) entry which is preliminary data.</text>
</comment>
<dbReference type="SUPFAM" id="SSF53474">
    <property type="entry name" value="alpha/beta-Hydrolases"/>
    <property type="match status" value="1"/>
</dbReference>
<accession>A0A2A9ESY9</accession>
<evidence type="ECO:0000313" key="2">
    <source>
        <dbReference type="EMBL" id="PFG41686.1"/>
    </source>
</evidence>
<dbReference type="Gene3D" id="3.40.50.1820">
    <property type="entry name" value="alpha/beta hydrolase"/>
    <property type="match status" value="1"/>
</dbReference>
<sequence length="524" mass="53100">MTQDPRGTLVVTGGRPVDRVDAAAVRTAALRASDAAAVLRAATGDCLSARTALDRLRRTTPLGPPDPALPGRVAWALTLAGDALDALAGRADRCASLADRLLVAAGLYEDAESTVEQLVGAIVAGTTGVLGFGVTTFALHPAGGLPSLVVLWGGVRLLDALAGDDPAHADPSIAPGPAAPPGPQDPQDPQDPGDDGGLLGDLLRTLSPYTDEAVTGAGQGVALAAPFLALGDVSVTGGARVLSTLVDAFVGRRDVEVREVTSVRRDDRATRPPGTVDELAARTGDLYPAGSGVAGRDVPGVPPGTIAVQRVEHADGPATWVVTVPGTQALVSRDHAFDGVTDLDLMAGEAAEVARGVMAALDDAGAAPDEPVVLAGHSLGGIAVTSLAAMPAFRARHPVAGVVTLGAPTGTFTTPRGVPVLHVENTEELVSPLDGRSGAANPATPDRVTLARTLADSADPADRAASGSVPRAHQVGTHVRTIGLARDAGNVQVADVAARIEEHLDGESATTRYYQVGRSRPQDD</sequence>
<proteinExistence type="predicted"/>
<name>A0A2A9ESY9_9MICO</name>
<feature type="compositionally biased region" description="Pro residues" evidence="1">
    <location>
        <begin position="177"/>
        <end position="186"/>
    </location>
</feature>
<protein>
    <recommendedName>
        <fullName evidence="4">PGAP1-like protein</fullName>
    </recommendedName>
</protein>
<dbReference type="InterPro" id="IPR029058">
    <property type="entry name" value="AB_hydrolase_fold"/>
</dbReference>
<dbReference type="RefSeq" id="WP_098462301.1">
    <property type="nucleotide sequence ID" value="NZ_PDJJ01000001.1"/>
</dbReference>
<evidence type="ECO:0000256" key="1">
    <source>
        <dbReference type="SAM" id="MobiDB-lite"/>
    </source>
</evidence>
<dbReference type="Proteomes" id="UP000224130">
    <property type="component" value="Unassembled WGS sequence"/>
</dbReference>
<dbReference type="AlphaFoldDB" id="A0A2A9ESY9"/>